<dbReference type="EMBL" id="JARK01000780">
    <property type="protein sequence ID" value="EYC35031.1"/>
    <property type="molecule type" value="Genomic_DNA"/>
</dbReference>
<keyword evidence="2" id="KW-1185">Reference proteome</keyword>
<feature type="non-terminal residue" evidence="1">
    <location>
        <position position="1"/>
    </location>
</feature>
<dbReference type="STRING" id="53326.A0A016W659"/>
<dbReference type="Proteomes" id="UP000024635">
    <property type="component" value="Unassembled WGS sequence"/>
</dbReference>
<comment type="caution">
    <text evidence="1">The sequence shown here is derived from an EMBL/GenBank/DDBJ whole genome shotgun (WGS) entry which is preliminary data.</text>
</comment>
<name>A0A016W659_9BILA</name>
<reference evidence="2" key="1">
    <citation type="journal article" date="2015" name="Nat. Genet.">
        <title>The genome and transcriptome of the zoonotic hookworm Ancylostoma ceylanicum identify infection-specific gene families.</title>
        <authorList>
            <person name="Schwarz E.M."/>
            <person name="Hu Y."/>
            <person name="Antoshechkin I."/>
            <person name="Miller M.M."/>
            <person name="Sternberg P.W."/>
            <person name="Aroian R.V."/>
        </authorList>
    </citation>
    <scope>NUCLEOTIDE SEQUENCE</scope>
    <source>
        <strain evidence="2">HY135</strain>
    </source>
</reference>
<dbReference type="OrthoDB" id="10260625at2759"/>
<dbReference type="SUPFAM" id="SSF48445">
    <property type="entry name" value="14-3-3 protein"/>
    <property type="match status" value="1"/>
</dbReference>
<organism evidence="1 2">
    <name type="scientific">Ancylostoma ceylanicum</name>
    <dbReference type="NCBI Taxonomy" id="53326"/>
    <lineage>
        <taxon>Eukaryota</taxon>
        <taxon>Metazoa</taxon>
        <taxon>Ecdysozoa</taxon>
        <taxon>Nematoda</taxon>
        <taxon>Chromadorea</taxon>
        <taxon>Rhabditida</taxon>
        <taxon>Rhabditina</taxon>
        <taxon>Rhabditomorpha</taxon>
        <taxon>Strongyloidea</taxon>
        <taxon>Ancylostomatidae</taxon>
        <taxon>Ancylostomatinae</taxon>
        <taxon>Ancylostoma</taxon>
    </lineage>
</organism>
<dbReference type="AlphaFoldDB" id="A0A016W659"/>
<evidence type="ECO:0000313" key="2">
    <source>
        <dbReference type="Proteomes" id="UP000024635"/>
    </source>
</evidence>
<proteinExistence type="predicted"/>
<gene>
    <name evidence="1" type="primary">Acey_s1181.g3736</name>
    <name evidence="1" type="ORF">Y032_1181g3736</name>
</gene>
<protein>
    <submittedName>
        <fullName evidence="1">Uncharacterized protein</fullName>
    </submittedName>
</protein>
<accession>A0A016W659</accession>
<dbReference type="InterPro" id="IPR036815">
    <property type="entry name" value="14-3-3_dom_sf"/>
</dbReference>
<evidence type="ECO:0000313" key="1">
    <source>
        <dbReference type="EMBL" id="EYC35031.1"/>
    </source>
</evidence>
<dbReference type="Gene3D" id="1.20.190.20">
    <property type="entry name" value="14-3-3 domain"/>
    <property type="match status" value="1"/>
</dbReference>
<sequence>NTADNEDEVVQRAKLGKQAERYDDMTKSTKKVTDLGAELGI</sequence>